<dbReference type="AlphaFoldDB" id="A0A9J6ZGN8"/>
<gene>
    <name evidence="1" type="ORF">NAG76_03360</name>
</gene>
<protein>
    <submittedName>
        <fullName evidence="1">Uncharacterized protein</fullName>
    </submittedName>
</protein>
<evidence type="ECO:0000313" key="2">
    <source>
        <dbReference type="Proteomes" id="UP001056756"/>
    </source>
</evidence>
<evidence type="ECO:0000313" key="1">
    <source>
        <dbReference type="EMBL" id="URN95310.1"/>
    </source>
</evidence>
<dbReference type="KEGG" id="plig:NAG76_03360"/>
<accession>A0A9J6ZGN8</accession>
<sequence length="156" mass="17216">MPLRKEAQKAGFDNDDRLRGLFDIEYAPHRKPACAHVHKTYAVLLVSAGVHLLGSESPLVEPSLKGEVQKAGFDNDDRLRGLFDIEYAPHRKPACAHVHKTYAVLLVSAGVHLLGSESPLVEPSLKGEAQKAGFDNDDWLRGLFDIKLVNVRLSII</sequence>
<dbReference type="Proteomes" id="UP001056756">
    <property type="component" value="Chromosome"/>
</dbReference>
<reference evidence="1" key="1">
    <citation type="submission" date="2022-05" db="EMBL/GenBank/DDBJ databases">
        <title>Novel bacterial taxa in a minimal lignocellulolytic consortium and its capacity to transform plastics disclosed by genome-resolved metagenomics.</title>
        <authorList>
            <person name="Rodriguez C.A.D."/>
            <person name="Diaz-Garcia L."/>
            <person name="Herrera K."/>
            <person name="Tarazona N.A."/>
            <person name="Sproer C."/>
            <person name="Overmann J."/>
            <person name="Jimenez D.J."/>
        </authorList>
    </citation>
    <scope>NUCLEOTIDE SEQUENCE</scope>
    <source>
        <strain evidence="1">MAG5</strain>
    </source>
</reference>
<name>A0A9J6ZGN8_9BACL</name>
<organism evidence="1 2">
    <name type="scientific">Candidatus Pristimantibacillus lignocellulolyticus</name>
    <dbReference type="NCBI Taxonomy" id="2994561"/>
    <lineage>
        <taxon>Bacteria</taxon>
        <taxon>Bacillati</taxon>
        <taxon>Bacillota</taxon>
        <taxon>Bacilli</taxon>
        <taxon>Bacillales</taxon>
        <taxon>Paenibacillaceae</taxon>
        <taxon>Candidatus Pristimantibacillus</taxon>
    </lineage>
</organism>
<proteinExistence type="predicted"/>
<dbReference type="EMBL" id="CP097899">
    <property type="protein sequence ID" value="URN95310.1"/>
    <property type="molecule type" value="Genomic_DNA"/>
</dbReference>